<keyword evidence="2" id="KW-1185">Reference proteome</keyword>
<proteinExistence type="predicted"/>
<reference evidence="1 2" key="1">
    <citation type="submission" date="2019-01" db="EMBL/GenBank/DDBJ databases">
        <title>Draft genome sequences of the type strains of six Macrococcus species.</title>
        <authorList>
            <person name="Mazhar S."/>
            <person name="Altermann E."/>
            <person name="Hill C."/>
            <person name="Mcauliffe O."/>
        </authorList>
    </citation>
    <scope>NUCLEOTIDE SEQUENCE [LARGE SCALE GENOMIC DNA]</scope>
    <source>
        <strain evidence="1 2">CCM4811</strain>
    </source>
</reference>
<comment type="caution">
    <text evidence="1">The sequence shown here is derived from an EMBL/GenBank/DDBJ whole genome shotgun (WGS) entry which is preliminary data.</text>
</comment>
<evidence type="ECO:0000313" key="2">
    <source>
        <dbReference type="Proteomes" id="UP000295310"/>
    </source>
</evidence>
<dbReference type="EMBL" id="SCWA01000020">
    <property type="protein sequence ID" value="TDL94199.1"/>
    <property type="molecule type" value="Genomic_DNA"/>
</dbReference>
<dbReference type="RefSeq" id="WP_133432629.1">
    <property type="nucleotide sequence ID" value="NZ_SCWA01000020.1"/>
</dbReference>
<dbReference type="AlphaFoldDB" id="A0A4R6BB54"/>
<evidence type="ECO:0000313" key="1">
    <source>
        <dbReference type="EMBL" id="TDL94199.1"/>
    </source>
</evidence>
<dbReference type="OrthoDB" id="2087812at2"/>
<dbReference type="Proteomes" id="UP000295310">
    <property type="component" value="Unassembled WGS sequence"/>
</dbReference>
<evidence type="ECO:0008006" key="3">
    <source>
        <dbReference type="Google" id="ProtNLM"/>
    </source>
</evidence>
<accession>A0A4R6BB54</accession>
<sequence>MKYEVKVYVDSTKVLDKKGHLTHTFLDAFGAKSKDEDFLVQFVDHDTRRNYDNRVTIRVRKSEYDEFLEIQYKKRYPVLNGDIEAAVRQAELDGMTGDYEVEYGISKQTLSVTHVIEVPVDDHVLPARHDHITDQAPEVFAPYLSELEETSLVGPVAFERHTGKLEDYKIKLEKWDIGKSHVVELSSKVKTSEEAAYLQQALITHLTELGSYEPKDQLKTEMIFENH</sequence>
<name>A0A4R6BB54_9STAP</name>
<protein>
    <recommendedName>
        <fullName evidence="3">CYTH domain-containing protein</fullName>
    </recommendedName>
</protein>
<organism evidence="1 2">
    <name type="scientific">Macrococcus brunensis</name>
    <dbReference type="NCBI Taxonomy" id="198483"/>
    <lineage>
        <taxon>Bacteria</taxon>
        <taxon>Bacillati</taxon>
        <taxon>Bacillota</taxon>
        <taxon>Bacilli</taxon>
        <taxon>Bacillales</taxon>
        <taxon>Staphylococcaceae</taxon>
        <taxon>Macrococcus</taxon>
    </lineage>
</organism>
<gene>
    <name evidence="1" type="ORF">ERX27_09700</name>
</gene>